<evidence type="ECO:0000256" key="5">
    <source>
        <dbReference type="ARBA" id="ARBA00023065"/>
    </source>
</evidence>
<dbReference type="GO" id="GO:0140107">
    <property type="term" value="F:high-affinity potassium ion transmembrane transporter activity"/>
    <property type="evidence" value="ECO:0007669"/>
    <property type="project" value="TreeGrafter"/>
</dbReference>
<feature type="compositionally biased region" description="Basic and acidic residues" evidence="7">
    <location>
        <begin position="604"/>
        <end position="624"/>
    </location>
</feature>
<protein>
    <submittedName>
        <fullName evidence="9">TrkH-domain-containing protein</fullName>
    </submittedName>
</protein>
<keyword evidence="10" id="KW-1185">Reference proteome</keyword>
<dbReference type="PANTHER" id="PTHR31064:SF30">
    <property type="entry name" value="HIGH-AFFINITY POTASSIUM TRANSPORT PROTEIN-RELATED"/>
    <property type="match status" value="1"/>
</dbReference>
<feature type="region of interest" description="Disordered" evidence="7">
    <location>
        <begin position="148"/>
        <end position="169"/>
    </location>
</feature>
<dbReference type="AlphaFoldDB" id="A0A6G1KV86"/>
<evidence type="ECO:0000313" key="9">
    <source>
        <dbReference type="EMBL" id="KAF2764535.1"/>
    </source>
</evidence>
<dbReference type="GO" id="GO:1990573">
    <property type="term" value="P:potassium ion import across plasma membrane"/>
    <property type="evidence" value="ECO:0007669"/>
    <property type="project" value="TreeGrafter"/>
</dbReference>
<dbReference type="OrthoDB" id="9999863at2759"/>
<organism evidence="9 10">
    <name type="scientific">Teratosphaeria nubilosa</name>
    <dbReference type="NCBI Taxonomy" id="161662"/>
    <lineage>
        <taxon>Eukaryota</taxon>
        <taxon>Fungi</taxon>
        <taxon>Dikarya</taxon>
        <taxon>Ascomycota</taxon>
        <taxon>Pezizomycotina</taxon>
        <taxon>Dothideomycetes</taxon>
        <taxon>Dothideomycetidae</taxon>
        <taxon>Mycosphaerellales</taxon>
        <taxon>Teratosphaeriaceae</taxon>
        <taxon>Teratosphaeria</taxon>
    </lineage>
</organism>
<dbReference type="Pfam" id="PF02386">
    <property type="entry name" value="TrkH"/>
    <property type="match status" value="1"/>
</dbReference>
<evidence type="ECO:0000256" key="6">
    <source>
        <dbReference type="ARBA" id="ARBA00023136"/>
    </source>
</evidence>
<feature type="transmembrane region" description="Helical" evidence="8">
    <location>
        <begin position="12"/>
        <end position="31"/>
    </location>
</feature>
<evidence type="ECO:0000256" key="7">
    <source>
        <dbReference type="SAM" id="MobiDB-lite"/>
    </source>
</evidence>
<keyword evidence="3 8" id="KW-0812">Transmembrane</keyword>
<dbReference type="InterPro" id="IPR051143">
    <property type="entry name" value="TrkH_K-transport"/>
</dbReference>
<evidence type="ECO:0000313" key="10">
    <source>
        <dbReference type="Proteomes" id="UP000799436"/>
    </source>
</evidence>
<evidence type="ECO:0000256" key="1">
    <source>
        <dbReference type="ARBA" id="ARBA00004141"/>
    </source>
</evidence>
<evidence type="ECO:0000256" key="3">
    <source>
        <dbReference type="ARBA" id="ARBA00022692"/>
    </source>
</evidence>
<keyword evidence="2" id="KW-0813">Transport</keyword>
<keyword evidence="6 8" id="KW-0472">Membrane</keyword>
<keyword evidence="4 8" id="KW-1133">Transmembrane helix</keyword>
<feature type="compositionally biased region" description="Basic residues" evidence="7">
    <location>
        <begin position="154"/>
        <end position="165"/>
    </location>
</feature>
<reference evidence="9" key="1">
    <citation type="journal article" date="2020" name="Stud. Mycol.">
        <title>101 Dothideomycetes genomes: a test case for predicting lifestyles and emergence of pathogens.</title>
        <authorList>
            <person name="Haridas S."/>
            <person name="Albert R."/>
            <person name="Binder M."/>
            <person name="Bloem J."/>
            <person name="Labutti K."/>
            <person name="Salamov A."/>
            <person name="Andreopoulos B."/>
            <person name="Baker S."/>
            <person name="Barry K."/>
            <person name="Bills G."/>
            <person name="Bluhm B."/>
            <person name="Cannon C."/>
            <person name="Castanera R."/>
            <person name="Culley D."/>
            <person name="Daum C."/>
            <person name="Ezra D."/>
            <person name="Gonzalez J."/>
            <person name="Henrissat B."/>
            <person name="Kuo A."/>
            <person name="Liang C."/>
            <person name="Lipzen A."/>
            <person name="Lutzoni F."/>
            <person name="Magnuson J."/>
            <person name="Mondo S."/>
            <person name="Nolan M."/>
            <person name="Ohm R."/>
            <person name="Pangilinan J."/>
            <person name="Park H.-J."/>
            <person name="Ramirez L."/>
            <person name="Alfaro M."/>
            <person name="Sun H."/>
            <person name="Tritt A."/>
            <person name="Yoshinaga Y."/>
            <person name="Zwiers L.-H."/>
            <person name="Turgeon B."/>
            <person name="Goodwin S."/>
            <person name="Spatafora J."/>
            <person name="Crous P."/>
            <person name="Grigoriev I."/>
        </authorList>
    </citation>
    <scope>NUCLEOTIDE SEQUENCE</scope>
    <source>
        <strain evidence="9">CBS 116005</strain>
    </source>
</reference>
<dbReference type="PANTHER" id="PTHR31064">
    <property type="entry name" value="POTASSIUM TRANSPORT PROTEIN DDB_G0292412-RELATED"/>
    <property type="match status" value="1"/>
</dbReference>
<evidence type="ECO:0000256" key="8">
    <source>
        <dbReference type="SAM" id="Phobius"/>
    </source>
</evidence>
<feature type="transmembrane region" description="Helical" evidence="8">
    <location>
        <begin position="422"/>
        <end position="446"/>
    </location>
</feature>
<dbReference type="InterPro" id="IPR003445">
    <property type="entry name" value="Cat_transpt"/>
</dbReference>
<feature type="transmembrane region" description="Helical" evidence="8">
    <location>
        <begin position="235"/>
        <end position="260"/>
    </location>
</feature>
<feature type="transmembrane region" description="Helical" evidence="8">
    <location>
        <begin position="311"/>
        <end position="330"/>
    </location>
</feature>
<gene>
    <name evidence="9" type="ORF">EJ03DRAFT_281831</name>
</gene>
<dbReference type="GO" id="GO:0030007">
    <property type="term" value="P:intracellular potassium ion homeostasis"/>
    <property type="evidence" value="ECO:0007669"/>
    <property type="project" value="TreeGrafter"/>
</dbReference>
<feature type="region of interest" description="Disordered" evidence="7">
    <location>
        <begin position="600"/>
        <end position="624"/>
    </location>
</feature>
<evidence type="ECO:0000256" key="4">
    <source>
        <dbReference type="ARBA" id="ARBA00022989"/>
    </source>
</evidence>
<comment type="subcellular location">
    <subcellularLocation>
        <location evidence="1">Membrane</location>
        <topology evidence="1">Multi-pass membrane protein</topology>
    </subcellularLocation>
</comment>
<feature type="non-terminal residue" evidence="9">
    <location>
        <position position="1"/>
    </location>
</feature>
<accession>A0A6G1KV86</accession>
<proteinExistence type="predicted"/>
<sequence length="624" mass="70907">HDKARLNFYRTHLAYFIGTIIITSLVMWGANTRDGYQLRYIDALFTVGSVMTTTGLNAVDYNVFTGYQQSILLCLLLLGDLSIVSLSVVFTRRWLFRRRICLELDKHPGARNLVQEIDEERAQRAHHHGSPVAVFRRRARGRDEHAAAKIGPVARRRSQRTRHRGLGAPSAPWETDTWRRYFPRPWRWLDEQGLAPEHHHYLSFSPQLDQRGRFRQLSAEEYDELGGVEYRALKLLCWLLPLHTAFFILVPTLILATYASQYGPVATLISTSQPGNLNPGWWGVFNAVSSYTNCGYSLLNSSMILFQSNWLILIVTGAGIIAGNTFYPIFLRMYVYMLWKVAPESSSLHHSLTSLLHHPRRCYLWLFDKRTTWILTFTQLGLILGEWVLFEILNIHQTAISALPAGTRTMDGLYQSLGTRSVGYYIVNISSIAPAMQIIYCVVMYLSVFPILVSLRTTNVYEERSLGLDAEQYEASTRGTHVRNQLAYDLWWIALAWILICIIEEPQLNVDAPGFDIFSILFEVVSGYGNCGLSLGVPYASYSLCGQFHTLSKLVSIPVMLRGRHRILPLAIDRSILLPGQGLMEEMDRELNPTIAKETTAAVREAERGGREQDAREAASERNA</sequence>
<dbReference type="EMBL" id="ML995919">
    <property type="protein sequence ID" value="KAF2764535.1"/>
    <property type="molecule type" value="Genomic_DNA"/>
</dbReference>
<dbReference type="Proteomes" id="UP000799436">
    <property type="component" value="Unassembled WGS sequence"/>
</dbReference>
<keyword evidence="5" id="KW-0406">Ion transport</keyword>
<dbReference type="GO" id="GO:0005886">
    <property type="term" value="C:plasma membrane"/>
    <property type="evidence" value="ECO:0007669"/>
    <property type="project" value="TreeGrafter"/>
</dbReference>
<evidence type="ECO:0000256" key="2">
    <source>
        <dbReference type="ARBA" id="ARBA00022448"/>
    </source>
</evidence>
<feature type="transmembrane region" description="Helical" evidence="8">
    <location>
        <begin position="373"/>
        <end position="393"/>
    </location>
</feature>
<feature type="transmembrane region" description="Helical" evidence="8">
    <location>
        <begin position="70"/>
        <end position="90"/>
    </location>
</feature>
<name>A0A6G1KV86_9PEZI</name>